<feature type="compositionally biased region" description="Polar residues" evidence="8">
    <location>
        <begin position="1"/>
        <end position="13"/>
    </location>
</feature>
<dbReference type="InterPro" id="IPR014001">
    <property type="entry name" value="Helicase_ATP-bd"/>
</dbReference>
<evidence type="ECO:0000256" key="8">
    <source>
        <dbReference type="SAM" id="MobiDB-lite"/>
    </source>
</evidence>
<evidence type="ECO:0000256" key="1">
    <source>
        <dbReference type="ARBA" id="ARBA00022741"/>
    </source>
</evidence>
<dbReference type="Pfam" id="PF00271">
    <property type="entry name" value="Helicase_C"/>
    <property type="match status" value="1"/>
</dbReference>
<feature type="region of interest" description="Disordered" evidence="8">
    <location>
        <begin position="1"/>
        <end position="326"/>
    </location>
</feature>
<dbReference type="EC" id="3.6.4.13" evidence="7"/>
<evidence type="ECO:0000259" key="10">
    <source>
        <dbReference type="PROSITE" id="PS51194"/>
    </source>
</evidence>
<proteinExistence type="inferred from homology"/>
<evidence type="ECO:0000313" key="12">
    <source>
        <dbReference type="EMBL" id="EEC51442.1"/>
    </source>
</evidence>
<evidence type="ECO:0000259" key="9">
    <source>
        <dbReference type="PROSITE" id="PS51192"/>
    </source>
</evidence>
<comment type="catalytic activity">
    <reaction evidence="7">
        <text>ATP + H2O = ADP + phosphate + H(+)</text>
        <dbReference type="Rhea" id="RHEA:13065"/>
        <dbReference type="ChEBI" id="CHEBI:15377"/>
        <dbReference type="ChEBI" id="CHEBI:15378"/>
        <dbReference type="ChEBI" id="CHEBI:30616"/>
        <dbReference type="ChEBI" id="CHEBI:43474"/>
        <dbReference type="ChEBI" id="CHEBI:456216"/>
        <dbReference type="EC" id="3.6.4.13"/>
    </reaction>
</comment>
<accession>B7FR43</accession>
<dbReference type="InterPro" id="IPR001478">
    <property type="entry name" value="PDZ"/>
</dbReference>
<dbReference type="RefSeq" id="XP_002176979.1">
    <property type="nucleotide sequence ID" value="XM_002176943.1"/>
</dbReference>
<evidence type="ECO:0000256" key="5">
    <source>
        <dbReference type="ARBA" id="ARBA00022884"/>
    </source>
</evidence>
<dbReference type="SUPFAM" id="SSF50156">
    <property type="entry name" value="PDZ domain-like"/>
    <property type="match status" value="1"/>
</dbReference>
<reference evidence="13" key="2">
    <citation type="submission" date="2008-08" db="EMBL/GenBank/DDBJ databases">
        <authorList>
            <consortium name="Diatom Consortium"/>
            <person name="Grigoriev I."/>
            <person name="Grimwood J."/>
            <person name="Kuo A."/>
            <person name="Otillar R.P."/>
            <person name="Salamov A."/>
            <person name="Detter J.C."/>
            <person name="Lindquist E."/>
            <person name="Shapiro H."/>
            <person name="Lucas S."/>
            <person name="Glavina del Rio T."/>
            <person name="Pitluck S."/>
            <person name="Rokhsar D."/>
            <person name="Bowler C."/>
        </authorList>
    </citation>
    <scope>GENOME REANNOTATION</scope>
    <source>
        <strain evidence="13">CCAP 1055/1</strain>
    </source>
</reference>
<comment type="function">
    <text evidence="7">RNA helicase.</text>
</comment>
<dbReference type="SUPFAM" id="SSF52540">
    <property type="entry name" value="P-loop containing nucleoside triphosphate hydrolases"/>
    <property type="match status" value="2"/>
</dbReference>
<organism evidence="12 13">
    <name type="scientific">Phaeodactylum tricornutum (strain CCAP 1055/1)</name>
    <dbReference type="NCBI Taxonomy" id="556484"/>
    <lineage>
        <taxon>Eukaryota</taxon>
        <taxon>Sar</taxon>
        <taxon>Stramenopiles</taxon>
        <taxon>Ochrophyta</taxon>
        <taxon>Bacillariophyta</taxon>
        <taxon>Bacillariophyceae</taxon>
        <taxon>Bacillariophycidae</taxon>
        <taxon>Naviculales</taxon>
        <taxon>Phaeodactylaceae</taxon>
        <taxon>Phaeodactylum</taxon>
    </lineage>
</organism>
<feature type="compositionally biased region" description="Low complexity" evidence="8">
    <location>
        <begin position="67"/>
        <end position="76"/>
    </location>
</feature>
<dbReference type="PROSITE" id="PS51195">
    <property type="entry name" value="Q_MOTIF"/>
    <property type="match status" value="1"/>
</dbReference>
<dbReference type="SMART" id="SM00490">
    <property type="entry name" value="HELICc"/>
    <property type="match status" value="1"/>
</dbReference>
<dbReference type="InterPro" id="IPR011545">
    <property type="entry name" value="DEAD/DEAH_box_helicase_dom"/>
</dbReference>
<comment type="similarity">
    <text evidence="7">Belongs to the DEAD box helicase family.</text>
</comment>
<feature type="compositionally biased region" description="Acidic residues" evidence="8">
    <location>
        <begin position="1373"/>
        <end position="1392"/>
    </location>
</feature>
<feature type="domain" description="DEAD-box RNA helicase Q" evidence="11">
    <location>
        <begin position="784"/>
        <end position="812"/>
    </location>
</feature>
<keyword evidence="1 7" id="KW-0547">Nucleotide-binding</keyword>
<dbReference type="GO" id="GO:0005524">
    <property type="term" value="F:ATP binding"/>
    <property type="evidence" value="ECO:0007669"/>
    <property type="project" value="UniProtKB-UniRule"/>
</dbReference>
<protein>
    <recommendedName>
        <fullName evidence="7">ATP-dependent RNA helicase</fullName>
        <ecNumber evidence="7">3.6.4.13</ecNumber>
    </recommendedName>
</protein>
<comment type="domain">
    <text evidence="7">The Q motif is unique to and characteristic of the DEAD box family of RNA helicases and controls ATP binding and hydrolysis.</text>
</comment>
<evidence type="ECO:0000256" key="4">
    <source>
        <dbReference type="ARBA" id="ARBA00022840"/>
    </source>
</evidence>
<feature type="compositionally biased region" description="Pro residues" evidence="8">
    <location>
        <begin position="130"/>
        <end position="145"/>
    </location>
</feature>
<dbReference type="GO" id="GO:0016787">
    <property type="term" value="F:hydrolase activity"/>
    <property type="evidence" value="ECO:0007669"/>
    <property type="project" value="UniProtKB-KW"/>
</dbReference>
<evidence type="ECO:0000256" key="6">
    <source>
        <dbReference type="PROSITE-ProRule" id="PRU00552"/>
    </source>
</evidence>
<evidence type="ECO:0000256" key="3">
    <source>
        <dbReference type="ARBA" id="ARBA00022806"/>
    </source>
</evidence>
<sequence>MSNPFDQFTSDFQASLPPGVPHTQQPPEAPPNYQPAAAMGSPPPMGATYGNYGAPQSYGQPPPPTFAAPNPYGTNVPPVPQPPPGPTANESYGGYGAQGGYAGAPNPPGVDEGNPFGNSGAGAGMGAGAPPDPHPPQPPQPPQYPADPWGSAGPNGPPPPSQADANPYAQPAYGQPPPPPDATSYGAPPPQHQPAFGSPPPPQGPPQQPYESYGSVPAQPYGQPDPYGPDAGALVPAHVQSNPYAAYGQPAYGQPPPPQQAHNPYGQPPPQQQAQYAQPAPPAPVDPFSVFDSSAAPAPSQERALVPAGPDPTAANDDDFFGAFSANAPAPAAVPQALVTQAETEEKKGDDGLPPGGEWYDARIFTPTLGVMFFKPQELTDSLFLNTDKEMVDSLADRPVVAFIVEGSSARSAGVELGHILLKVNGVDVRSPKEASRLIKEGPRPLPLLFYVPGTDVVTAEGEHMVKYDTKETTAPNSAKEWKPKYIVIGGIIAQPWMMNMYRSKSEYDIAVIETQARRPVSVKVKQFSLQGARIQNDWQGPQMVKYKNKLHPWKYIVVLPVARNPIKISSPNLASLKPVHEGIRRLLLSQQRDRGGGGTRSSGDPYRSSNGGYNQGGREDPYANRSNGGGDPYASRGSGGGDPYANHNSGGGDPYANRNSGGGGGYDQSSQRGGYDQSSQGGGGYDQSVQRGGGYDQGGYGGPPPQQQQQQPPQPQQHYQQQPGLSDVENSIGLNELHTLLRDAVQKEDYVEAGRVSNIVLSRLYGDDPSVPEATRREQRRRMSWKGLGAAPWLNDRLDSLNYTFPTTIQINAMEAVNAILNTTDEVMESVSLEERVDVHQRDMGVVVSGTTGSGKTLAYLVPLLSTLSDSLFLRQRIRVGAEEAVGDTTGDLLDRVAVVTSPMIRSNSRKQTRQSGAIATGASMSSLGQSGKDVKSPLALIVVPTRELGVQTAMLLYQLVGGNIKDDPTALTGRANMFKYKGPKGIRIGCVLDDEEASFGLKLQTDVAITTPQYLGKLMDDEDVLPSKLRVIIYDEADLALEKTDAKDLERLFDDDPEEREYTRLTYLVGASVTEALGNLAVASRILPQGKSCIATATRFAALQSEEPLADAARIAGGEKSASLKDLSVCLYPGLKHERAVVPNDSSGLLTLTRLLRKELQAYDQTVKEAGDSGVAFNTVQRPRVVVFFPDEEQAKKAIVPLRDTMWGEHKLCVLLPTIGFNPLTIMDQFKRNETSVMLATANSVRGLDFPALTHVYTLYLPMNDPREYVHLAGRVGRVGQLGSVLGDGGHVVSILREDDAGKMDELAATLGFEFVDIEATPDVIPRGEDGSLDVDNVDVEKMRRLLEDTMTLVDLAEDIGDDPTVIEATLVDDSDEEDDEDDGDEDSFQ</sequence>
<dbReference type="InterPro" id="IPR041489">
    <property type="entry name" value="PDZ_6"/>
</dbReference>
<feature type="domain" description="Helicase C-terminal" evidence="10">
    <location>
        <begin position="1160"/>
        <end position="1335"/>
    </location>
</feature>
<feature type="compositionally biased region" description="Gly residues" evidence="8">
    <location>
        <begin position="681"/>
        <end position="702"/>
    </location>
</feature>
<gene>
    <name evidence="12" type="ORF">PHATRDRAFT_43245</name>
</gene>
<dbReference type="KEGG" id="pti:PHATRDRAFT_43245"/>
<dbReference type="Pfam" id="PF00270">
    <property type="entry name" value="DEAD"/>
    <property type="match status" value="1"/>
</dbReference>
<dbReference type="OrthoDB" id="10256233at2759"/>
<feature type="region of interest" description="Disordered" evidence="8">
    <location>
        <begin position="1372"/>
        <end position="1392"/>
    </location>
</feature>
<feature type="domain" description="Helicase ATP-binding" evidence="9">
    <location>
        <begin position="838"/>
        <end position="1095"/>
    </location>
</feature>
<dbReference type="Proteomes" id="UP000000759">
    <property type="component" value="Chromosome 1"/>
</dbReference>
<evidence type="ECO:0000256" key="7">
    <source>
        <dbReference type="RuleBase" id="RU365068"/>
    </source>
</evidence>
<keyword evidence="5 7" id="KW-0694">RNA-binding</keyword>
<dbReference type="eggNOG" id="KOG0342">
    <property type="taxonomic scope" value="Eukaryota"/>
</dbReference>
<dbReference type="PaxDb" id="2850-Phatr43245"/>
<dbReference type="EMBL" id="CM000605">
    <property type="protein sequence ID" value="EEC51442.1"/>
    <property type="molecule type" value="Genomic_DNA"/>
</dbReference>
<dbReference type="PROSITE" id="PS51194">
    <property type="entry name" value="HELICASE_CTER"/>
    <property type="match status" value="1"/>
</dbReference>
<dbReference type="InterPro" id="IPR036034">
    <property type="entry name" value="PDZ_sf"/>
</dbReference>
<name>B7FR43_PHATC</name>
<keyword evidence="13" id="KW-1185">Reference proteome</keyword>
<evidence type="ECO:0000313" key="13">
    <source>
        <dbReference type="Proteomes" id="UP000000759"/>
    </source>
</evidence>
<dbReference type="CDD" id="cd00136">
    <property type="entry name" value="PDZ_canonical"/>
    <property type="match status" value="1"/>
</dbReference>
<feature type="compositionally biased region" description="Pro residues" evidence="8">
    <location>
        <begin position="77"/>
        <end position="86"/>
    </location>
</feature>
<feature type="compositionally biased region" description="Low complexity" evidence="8">
    <location>
        <begin position="243"/>
        <end position="252"/>
    </location>
</feature>
<keyword evidence="2 7" id="KW-0378">Hydrolase</keyword>
<keyword evidence="4 7" id="KW-0067">ATP-binding</keyword>
<dbReference type="GO" id="GO:0003724">
    <property type="term" value="F:RNA helicase activity"/>
    <property type="evidence" value="ECO:0007669"/>
    <property type="project" value="UniProtKB-EC"/>
</dbReference>
<dbReference type="InParanoid" id="B7FR43"/>
<dbReference type="HOGENOM" id="CLU_398238_0_0_1"/>
<feature type="compositionally biased region" description="Gly residues" evidence="8">
    <location>
        <begin position="628"/>
        <end position="643"/>
    </location>
</feature>
<feature type="region of interest" description="Disordered" evidence="8">
    <location>
        <begin position="589"/>
        <end position="725"/>
    </location>
</feature>
<dbReference type="InterPro" id="IPR001650">
    <property type="entry name" value="Helicase_C-like"/>
</dbReference>
<feature type="compositionally biased region" description="Polar residues" evidence="8">
    <location>
        <begin position="915"/>
        <end position="931"/>
    </location>
</feature>
<feature type="region of interest" description="Disordered" evidence="8">
    <location>
        <begin position="907"/>
        <end position="933"/>
    </location>
</feature>
<feature type="short sequence motif" description="Q motif" evidence="6">
    <location>
        <begin position="784"/>
        <end position="812"/>
    </location>
</feature>
<dbReference type="Pfam" id="PF17820">
    <property type="entry name" value="PDZ_6"/>
    <property type="match status" value="1"/>
</dbReference>
<feature type="compositionally biased region" description="Gly residues" evidence="8">
    <location>
        <begin position="93"/>
        <end position="102"/>
    </location>
</feature>
<dbReference type="GeneID" id="7196596"/>
<reference evidence="12 13" key="1">
    <citation type="journal article" date="2008" name="Nature">
        <title>The Phaeodactylum genome reveals the evolutionary history of diatom genomes.</title>
        <authorList>
            <person name="Bowler C."/>
            <person name="Allen A.E."/>
            <person name="Badger J.H."/>
            <person name="Grimwood J."/>
            <person name="Jabbari K."/>
            <person name="Kuo A."/>
            <person name="Maheswari U."/>
            <person name="Martens C."/>
            <person name="Maumus F."/>
            <person name="Otillar R.P."/>
            <person name="Rayko E."/>
            <person name="Salamov A."/>
            <person name="Vandepoele K."/>
            <person name="Beszteri B."/>
            <person name="Gruber A."/>
            <person name="Heijde M."/>
            <person name="Katinka M."/>
            <person name="Mock T."/>
            <person name="Valentin K."/>
            <person name="Verret F."/>
            <person name="Berges J.A."/>
            <person name="Brownlee C."/>
            <person name="Cadoret J.P."/>
            <person name="Chiovitti A."/>
            <person name="Choi C.J."/>
            <person name="Coesel S."/>
            <person name="De Martino A."/>
            <person name="Detter J.C."/>
            <person name="Durkin C."/>
            <person name="Falciatore A."/>
            <person name="Fournet J."/>
            <person name="Haruta M."/>
            <person name="Huysman M.J."/>
            <person name="Jenkins B.D."/>
            <person name="Jiroutova K."/>
            <person name="Jorgensen R.E."/>
            <person name="Joubert Y."/>
            <person name="Kaplan A."/>
            <person name="Kroger N."/>
            <person name="Kroth P.G."/>
            <person name="La Roche J."/>
            <person name="Lindquist E."/>
            <person name="Lommer M."/>
            <person name="Martin-Jezequel V."/>
            <person name="Lopez P.J."/>
            <person name="Lucas S."/>
            <person name="Mangogna M."/>
            <person name="McGinnis K."/>
            <person name="Medlin L.K."/>
            <person name="Montsant A."/>
            <person name="Oudot-Le Secq M.P."/>
            <person name="Napoli C."/>
            <person name="Obornik M."/>
            <person name="Parker M.S."/>
            <person name="Petit J.L."/>
            <person name="Porcel B.M."/>
            <person name="Poulsen N."/>
            <person name="Robison M."/>
            <person name="Rychlewski L."/>
            <person name="Rynearson T.A."/>
            <person name="Schmutz J."/>
            <person name="Shapiro H."/>
            <person name="Siaut M."/>
            <person name="Stanley M."/>
            <person name="Sussman M.R."/>
            <person name="Taylor A.R."/>
            <person name="Vardi A."/>
            <person name="von Dassow P."/>
            <person name="Vyverman W."/>
            <person name="Willis A."/>
            <person name="Wyrwicz L.S."/>
            <person name="Rokhsar D.S."/>
            <person name="Weissenbach J."/>
            <person name="Armbrust E.V."/>
            <person name="Green B.R."/>
            <person name="Van de Peer Y."/>
            <person name="Grigoriev I.V."/>
        </authorList>
    </citation>
    <scope>NUCLEOTIDE SEQUENCE [LARGE SCALE GENOMIC DNA]</scope>
    <source>
        <strain evidence="12 13">CCAP 1055/1</strain>
    </source>
</reference>
<dbReference type="PROSITE" id="PS51192">
    <property type="entry name" value="HELICASE_ATP_BIND_1"/>
    <property type="match status" value="1"/>
</dbReference>
<dbReference type="PANTHER" id="PTHR24031">
    <property type="entry name" value="RNA HELICASE"/>
    <property type="match status" value="1"/>
</dbReference>
<dbReference type="InterPro" id="IPR027417">
    <property type="entry name" value="P-loop_NTPase"/>
</dbReference>
<feature type="compositionally biased region" description="Low complexity" evidence="8">
    <location>
        <begin position="708"/>
        <end position="725"/>
    </location>
</feature>
<feature type="compositionally biased region" description="Low complexity" evidence="8">
    <location>
        <begin position="668"/>
        <end position="680"/>
    </location>
</feature>
<dbReference type="STRING" id="556484.B7FR43"/>
<dbReference type="SMART" id="SM00228">
    <property type="entry name" value="PDZ"/>
    <property type="match status" value="1"/>
</dbReference>
<evidence type="ECO:0000259" key="11">
    <source>
        <dbReference type="PROSITE" id="PS51195"/>
    </source>
</evidence>
<keyword evidence="3 7" id="KW-0347">Helicase</keyword>
<feature type="compositionally biased region" description="Pro residues" evidence="8">
    <location>
        <begin position="174"/>
        <end position="208"/>
    </location>
</feature>
<dbReference type="GO" id="GO:0003723">
    <property type="term" value="F:RNA binding"/>
    <property type="evidence" value="ECO:0007669"/>
    <property type="project" value="UniProtKB-UniRule"/>
</dbReference>
<evidence type="ECO:0000256" key="2">
    <source>
        <dbReference type="ARBA" id="ARBA00022801"/>
    </source>
</evidence>
<dbReference type="Gene3D" id="2.30.42.10">
    <property type="match status" value="1"/>
</dbReference>
<dbReference type="InterPro" id="IPR014014">
    <property type="entry name" value="RNA_helicase_DEAD_Q_motif"/>
</dbReference>
<dbReference type="SMART" id="SM00487">
    <property type="entry name" value="DEXDc"/>
    <property type="match status" value="1"/>
</dbReference>
<dbReference type="Gene3D" id="3.40.50.300">
    <property type="entry name" value="P-loop containing nucleotide triphosphate hydrolases"/>
    <property type="match status" value="2"/>
</dbReference>